<dbReference type="EMBL" id="JYFE01000041">
    <property type="protein sequence ID" value="KIT16027.1"/>
    <property type="molecule type" value="Genomic_DNA"/>
</dbReference>
<keyword evidence="4 8" id="KW-1003">Cell membrane</keyword>
<feature type="transmembrane region" description="Helical" evidence="8">
    <location>
        <begin position="176"/>
        <end position="194"/>
    </location>
</feature>
<keyword evidence="10" id="KW-1185">Reference proteome</keyword>
<reference evidence="9 10" key="1">
    <citation type="submission" date="2015-02" db="EMBL/GenBank/DDBJ databases">
        <title>Genome Sequence of Jannaschia aquimarina DSM28248, a member of the Roseobacter clade.</title>
        <authorList>
            <person name="Voget S."/>
            <person name="Daniel R."/>
        </authorList>
    </citation>
    <scope>NUCLEOTIDE SEQUENCE [LARGE SCALE GENOMIC DNA]</scope>
    <source>
        <strain evidence="9 10">GSW-M26</strain>
    </source>
</reference>
<dbReference type="InterPro" id="IPR002781">
    <property type="entry name" value="TM_pro_TauE-like"/>
</dbReference>
<dbReference type="RefSeq" id="WP_043919081.1">
    <property type="nucleotide sequence ID" value="NZ_FZPF01000004.1"/>
</dbReference>
<dbReference type="OrthoDB" id="7345770at2"/>
<comment type="caution">
    <text evidence="9">The sequence shown here is derived from an EMBL/GenBank/DDBJ whole genome shotgun (WGS) entry which is preliminary data.</text>
</comment>
<accession>A0A0D1CMK1</accession>
<evidence type="ECO:0000313" key="9">
    <source>
        <dbReference type="EMBL" id="KIT16027.1"/>
    </source>
</evidence>
<dbReference type="Proteomes" id="UP000032232">
    <property type="component" value="Unassembled WGS sequence"/>
</dbReference>
<evidence type="ECO:0000256" key="2">
    <source>
        <dbReference type="ARBA" id="ARBA00009142"/>
    </source>
</evidence>
<dbReference type="AlphaFoldDB" id="A0A0D1CMK1"/>
<evidence type="ECO:0000313" key="10">
    <source>
        <dbReference type="Proteomes" id="UP000032232"/>
    </source>
</evidence>
<evidence type="ECO:0000256" key="6">
    <source>
        <dbReference type="ARBA" id="ARBA00022989"/>
    </source>
</evidence>
<name>A0A0D1CMK1_9RHOB</name>
<protein>
    <recommendedName>
        <fullName evidence="8">Probable membrane transporter protein</fullName>
    </recommendedName>
</protein>
<dbReference type="PATRIC" id="fig|935700.4.peg.2364"/>
<sequence>MTTLGNWMGLAPGIAVLAILACLLAGAIRGFAGFGLSALAMAILAAFIAPIELIPLFWFLEMSASLVLMKGGWADADRTAAVTLVATAGVGLPLGLLATMAIPATLSKAVALTLLIGLALTQLARLRIPALASRPGTLATGLGAGLITGLAGAGGMFIALYALVRDLPARTMRGTLNIYMLGSGAVGLVTHLALRTMDGQTAARAAILVPVTLLGVFLGQAAFTPRWERYYRPACLVLLLGLAGSGLIRLAWERS</sequence>
<gene>
    <name evidence="9" type="ORF">jaqu_22970</name>
</gene>
<feature type="transmembrane region" description="Helical" evidence="8">
    <location>
        <begin position="81"/>
        <end position="103"/>
    </location>
</feature>
<feature type="transmembrane region" description="Helical" evidence="8">
    <location>
        <begin position="230"/>
        <end position="252"/>
    </location>
</feature>
<keyword evidence="3" id="KW-0813">Transport</keyword>
<evidence type="ECO:0000256" key="4">
    <source>
        <dbReference type="ARBA" id="ARBA00022475"/>
    </source>
</evidence>
<organism evidence="9 10">
    <name type="scientific">Jannaschia aquimarina</name>
    <dbReference type="NCBI Taxonomy" id="935700"/>
    <lineage>
        <taxon>Bacteria</taxon>
        <taxon>Pseudomonadati</taxon>
        <taxon>Pseudomonadota</taxon>
        <taxon>Alphaproteobacteria</taxon>
        <taxon>Rhodobacterales</taxon>
        <taxon>Roseobacteraceae</taxon>
        <taxon>Jannaschia</taxon>
    </lineage>
</organism>
<dbReference type="PANTHER" id="PTHR30269:SF37">
    <property type="entry name" value="MEMBRANE TRANSPORTER PROTEIN"/>
    <property type="match status" value="1"/>
</dbReference>
<keyword evidence="6 8" id="KW-1133">Transmembrane helix</keyword>
<dbReference type="GO" id="GO:0005886">
    <property type="term" value="C:plasma membrane"/>
    <property type="evidence" value="ECO:0007669"/>
    <property type="project" value="UniProtKB-SubCell"/>
</dbReference>
<dbReference type="Pfam" id="PF01925">
    <property type="entry name" value="TauE"/>
    <property type="match status" value="1"/>
</dbReference>
<dbReference type="InterPro" id="IPR052017">
    <property type="entry name" value="TSUP"/>
</dbReference>
<dbReference type="PANTHER" id="PTHR30269">
    <property type="entry name" value="TRANSMEMBRANE PROTEIN YFCA"/>
    <property type="match status" value="1"/>
</dbReference>
<evidence type="ECO:0000256" key="5">
    <source>
        <dbReference type="ARBA" id="ARBA00022692"/>
    </source>
</evidence>
<feature type="transmembrane region" description="Helical" evidence="8">
    <location>
        <begin position="206"/>
        <end position="224"/>
    </location>
</feature>
<keyword evidence="5 8" id="KW-0812">Transmembrane</keyword>
<comment type="subcellular location">
    <subcellularLocation>
        <location evidence="1 8">Cell membrane</location>
        <topology evidence="1 8">Multi-pass membrane protein</topology>
    </subcellularLocation>
</comment>
<feature type="transmembrane region" description="Helical" evidence="8">
    <location>
        <begin position="34"/>
        <end position="60"/>
    </location>
</feature>
<evidence type="ECO:0000256" key="8">
    <source>
        <dbReference type="RuleBase" id="RU363041"/>
    </source>
</evidence>
<feature type="transmembrane region" description="Helical" evidence="8">
    <location>
        <begin position="7"/>
        <end position="28"/>
    </location>
</feature>
<feature type="transmembrane region" description="Helical" evidence="8">
    <location>
        <begin position="138"/>
        <end position="164"/>
    </location>
</feature>
<evidence type="ECO:0000256" key="7">
    <source>
        <dbReference type="ARBA" id="ARBA00023136"/>
    </source>
</evidence>
<dbReference type="STRING" id="935700.jaqu_22970"/>
<evidence type="ECO:0000256" key="1">
    <source>
        <dbReference type="ARBA" id="ARBA00004651"/>
    </source>
</evidence>
<comment type="similarity">
    <text evidence="2 8">Belongs to the 4-toluene sulfonate uptake permease (TSUP) (TC 2.A.102) family.</text>
</comment>
<evidence type="ECO:0000256" key="3">
    <source>
        <dbReference type="ARBA" id="ARBA00022448"/>
    </source>
</evidence>
<proteinExistence type="inferred from homology"/>
<keyword evidence="7 8" id="KW-0472">Membrane</keyword>